<dbReference type="PANTHER" id="PTHR48081">
    <property type="entry name" value="AB HYDROLASE SUPERFAMILY PROTEIN C4A8.06C"/>
    <property type="match status" value="1"/>
</dbReference>
<protein>
    <submittedName>
        <fullName evidence="3">Acetyl esterase/lipase</fullName>
    </submittedName>
</protein>
<dbReference type="PANTHER" id="PTHR48081:SF8">
    <property type="entry name" value="ALPHA_BETA HYDROLASE FOLD-3 DOMAIN-CONTAINING PROTEIN-RELATED"/>
    <property type="match status" value="1"/>
</dbReference>
<keyword evidence="4" id="KW-1185">Reference proteome</keyword>
<evidence type="ECO:0000313" key="3">
    <source>
        <dbReference type="EMBL" id="ROO86760.1"/>
    </source>
</evidence>
<comment type="caution">
    <text evidence="3">The sequence shown here is derived from an EMBL/GenBank/DDBJ whole genome shotgun (WGS) entry which is preliminary data.</text>
</comment>
<feature type="domain" description="Alpha/beta hydrolase fold-3" evidence="2">
    <location>
        <begin position="94"/>
        <end position="289"/>
    </location>
</feature>
<dbReference type="Gene3D" id="3.40.50.1820">
    <property type="entry name" value="alpha/beta hydrolase"/>
    <property type="match status" value="1"/>
</dbReference>
<proteinExistence type="predicted"/>
<accession>A0A3N1CZP8</accession>
<reference evidence="3 4" key="1">
    <citation type="submission" date="2018-11" db="EMBL/GenBank/DDBJ databases">
        <title>Sequencing the genomes of 1000 actinobacteria strains.</title>
        <authorList>
            <person name="Klenk H.-P."/>
        </authorList>
    </citation>
    <scope>NUCLEOTIDE SEQUENCE [LARGE SCALE GENOMIC DNA]</scope>
    <source>
        <strain evidence="3 4">DSM 44254</strain>
    </source>
</reference>
<dbReference type="EMBL" id="RJKE01000001">
    <property type="protein sequence ID" value="ROO86760.1"/>
    <property type="molecule type" value="Genomic_DNA"/>
</dbReference>
<dbReference type="InterPro" id="IPR029058">
    <property type="entry name" value="AB_hydrolase_fold"/>
</dbReference>
<sequence length="317" mass="33641">MVEGSRDSVLGRVRAGAARVASRGARLRDFHPELRTYALLLPGAAVGPRTLPVIRRLTGLAPVDPKVEVVHLGEGVSVRVFAPPRPAPVPAPTLVWIHGGGYVIGSAAQEDGWCRRMAEAAGVHVVSVDYRLAPEHPYPVPVLDCMRALEWAADRPGYDASRLVIGGASAGGGLAAALALHVRDHSGITPALQLLTYPMLDDRSRTPDSRHRLWNGTSNAFGWRAYLGDADPHQAVPARRDDLAGLPPAWIGVGDLDLFRAEDVDYAHRLRAAGVPCTLSTFPGAFHGFDAIAPRTTPSRALFAAQVKAVATAVGTA</sequence>
<gene>
    <name evidence="3" type="ORF">EDD29_4339</name>
</gene>
<evidence type="ECO:0000256" key="1">
    <source>
        <dbReference type="ARBA" id="ARBA00022801"/>
    </source>
</evidence>
<evidence type="ECO:0000259" key="2">
    <source>
        <dbReference type="Pfam" id="PF07859"/>
    </source>
</evidence>
<dbReference type="OrthoDB" id="3209779at2"/>
<dbReference type="AlphaFoldDB" id="A0A3N1CZP8"/>
<dbReference type="InterPro" id="IPR013094">
    <property type="entry name" value="AB_hydrolase_3"/>
</dbReference>
<name>A0A3N1CZP8_9ACTN</name>
<dbReference type="GO" id="GO:0016787">
    <property type="term" value="F:hydrolase activity"/>
    <property type="evidence" value="ECO:0007669"/>
    <property type="project" value="UniProtKB-KW"/>
</dbReference>
<dbReference type="SUPFAM" id="SSF53474">
    <property type="entry name" value="alpha/beta-Hydrolases"/>
    <property type="match status" value="1"/>
</dbReference>
<evidence type="ECO:0000313" key="4">
    <source>
        <dbReference type="Proteomes" id="UP000272400"/>
    </source>
</evidence>
<keyword evidence="1" id="KW-0378">Hydrolase</keyword>
<organism evidence="3 4">
    <name type="scientific">Actinocorallia herbida</name>
    <dbReference type="NCBI Taxonomy" id="58109"/>
    <lineage>
        <taxon>Bacteria</taxon>
        <taxon>Bacillati</taxon>
        <taxon>Actinomycetota</taxon>
        <taxon>Actinomycetes</taxon>
        <taxon>Streptosporangiales</taxon>
        <taxon>Thermomonosporaceae</taxon>
        <taxon>Actinocorallia</taxon>
    </lineage>
</organism>
<dbReference type="Pfam" id="PF07859">
    <property type="entry name" value="Abhydrolase_3"/>
    <property type="match status" value="1"/>
</dbReference>
<dbReference type="InterPro" id="IPR050300">
    <property type="entry name" value="GDXG_lipolytic_enzyme"/>
</dbReference>
<dbReference type="Proteomes" id="UP000272400">
    <property type="component" value="Unassembled WGS sequence"/>
</dbReference>